<reference evidence="5" key="1">
    <citation type="submission" date="2022-10" db="EMBL/GenBank/DDBJ databases">
        <title>The complete genomes of actinobacterial strains from the NBC collection.</title>
        <authorList>
            <person name="Joergensen T.S."/>
            <person name="Alvarez Arevalo M."/>
            <person name="Sterndorff E.B."/>
            <person name="Faurdal D."/>
            <person name="Vuksanovic O."/>
            <person name="Mourched A.-S."/>
            <person name="Charusanti P."/>
            <person name="Shaw S."/>
            <person name="Blin K."/>
            <person name="Weber T."/>
        </authorList>
    </citation>
    <scope>NUCLEOTIDE SEQUENCE</scope>
    <source>
        <strain evidence="5">NBC_00148</strain>
    </source>
</reference>
<dbReference type="GO" id="GO:0004806">
    <property type="term" value="F:triacylglycerol lipase activity"/>
    <property type="evidence" value="ECO:0007669"/>
    <property type="project" value="TreeGrafter"/>
</dbReference>
<keyword evidence="5" id="KW-0378">Hydrolase</keyword>
<feature type="domain" description="SGNH hydrolase-type esterase" evidence="4">
    <location>
        <begin position="61"/>
        <end position="296"/>
    </location>
</feature>
<feature type="chain" id="PRO_5043591805" evidence="3">
    <location>
        <begin position="44"/>
        <end position="308"/>
    </location>
</feature>
<evidence type="ECO:0000313" key="5">
    <source>
        <dbReference type="EMBL" id="WTQ76977.1"/>
    </source>
</evidence>
<dbReference type="AlphaFoldDB" id="A0AAU1M0I4"/>
<dbReference type="InterPro" id="IPR037460">
    <property type="entry name" value="SEST-like"/>
</dbReference>
<dbReference type="InterPro" id="IPR036514">
    <property type="entry name" value="SGNH_hydro_sf"/>
</dbReference>
<evidence type="ECO:0000256" key="2">
    <source>
        <dbReference type="PIRSR" id="PIRSR637460-2"/>
    </source>
</evidence>
<keyword evidence="2" id="KW-1015">Disulfide bond</keyword>
<feature type="active site" evidence="1">
    <location>
        <position position="289"/>
    </location>
</feature>
<dbReference type="SUPFAM" id="SSF52266">
    <property type="entry name" value="SGNH hydrolase"/>
    <property type="match status" value="1"/>
</dbReference>
<keyword evidence="3" id="KW-0732">Signal</keyword>
<evidence type="ECO:0000259" key="4">
    <source>
        <dbReference type="Pfam" id="PF13472"/>
    </source>
</evidence>
<name>A0AAU1M0I4_9ACTN</name>
<dbReference type="CDD" id="cd01823">
    <property type="entry name" value="SEST_like"/>
    <property type="match status" value="1"/>
</dbReference>
<gene>
    <name evidence="5" type="ORF">OG222_29360</name>
</gene>
<feature type="active site" description="Nucleophile" evidence="1">
    <location>
        <position position="65"/>
    </location>
</feature>
<accession>A0AAU1M0I4</accession>
<dbReference type="PANTHER" id="PTHR37981:SF1">
    <property type="entry name" value="SGNH HYDROLASE-TYPE ESTERASE DOMAIN-CONTAINING PROTEIN"/>
    <property type="match status" value="1"/>
</dbReference>
<dbReference type="InterPro" id="IPR013830">
    <property type="entry name" value="SGNH_hydro"/>
</dbReference>
<dbReference type="Pfam" id="PF13472">
    <property type="entry name" value="Lipase_GDSL_2"/>
    <property type="match status" value="1"/>
</dbReference>
<dbReference type="Gene3D" id="3.40.50.1110">
    <property type="entry name" value="SGNH hydrolase"/>
    <property type="match status" value="1"/>
</dbReference>
<dbReference type="GO" id="GO:0019433">
    <property type="term" value="P:triglyceride catabolic process"/>
    <property type="evidence" value="ECO:0007669"/>
    <property type="project" value="TreeGrafter"/>
</dbReference>
<feature type="disulfide bond" evidence="2">
    <location>
        <begin position="80"/>
        <end position="105"/>
    </location>
</feature>
<evidence type="ECO:0000256" key="3">
    <source>
        <dbReference type="SAM" id="SignalP"/>
    </source>
</evidence>
<protein>
    <submittedName>
        <fullName evidence="5">SGNH/GDSL hydrolase family protein</fullName>
    </submittedName>
</protein>
<evidence type="ECO:0000256" key="1">
    <source>
        <dbReference type="PIRSR" id="PIRSR637460-1"/>
    </source>
</evidence>
<sequence length="308" mass="31165">MPPASQPSARAGRPGRTLRAVRVPLAAATVLAALAASAGPAAAGPAERPGGRGQDAVRYVALGDSFSSGPGIPEQTDAACGRSARNYPSLIAAGLGAASFTDATCAGADTSHMTNPQAAAPPQLDALRPDTTLVTLGIGGNDLDLAGILTRCVVLGQLVPNGAPCKSSYTLLGTDAIGARIASTAPRIAAVLAEIHGRSPAARVLVVGYPAIFPDDGTACRPTVPLATGDFPWIRDKEKQLNSMLAQQAGAQRDVYVDAYAPSVGHDACKPAGVRWIEPEDTAEAAGFHPNAAGHRSTADAALATLTR</sequence>
<proteinExistence type="predicted"/>
<organism evidence="5">
    <name type="scientific">Streptomyces sp. NBC_00148</name>
    <dbReference type="NCBI Taxonomy" id="2903626"/>
    <lineage>
        <taxon>Bacteria</taxon>
        <taxon>Bacillati</taxon>
        <taxon>Actinomycetota</taxon>
        <taxon>Actinomycetes</taxon>
        <taxon>Kitasatosporales</taxon>
        <taxon>Streptomycetaceae</taxon>
        <taxon>Streptomyces</taxon>
    </lineage>
</organism>
<feature type="disulfide bond" evidence="2">
    <location>
        <begin position="152"/>
        <end position="165"/>
    </location>
</feature>
<dbReference type="PANTHER" id="PTHR37981">
    <property type="entry name" value="LIPASE 2"/>
    <property type="match status" value="1"/>
</dbReference>
<dbReference type="EMBL" id="CP108169">
    <property type="protein sequence ID" value="WTQ76977.1"/>
    <property type="molecule type" value="Genomic_DNA"/>
</dbReference>
<feature type="signal peptide" evidence="3">
    <location>
        <begin position="1"/>
        <end position="43"/>
    </location>
</feature>